<evidence type="ECO:0000256" key="1">
    <source>
        <dbReference type="ARBA" id="ARBA00006485"/>
    </source>
</evidence>
<dbReference type="EMBL" id="CM003609">
    <property type="protein sequence ID" value="KYP64699.1"/>
    <property type="molecule type" value="Genomic_DNA"/>
</dbReference>
<dbReference type="GO" id="GO:0005634">
    <property type="term" value="C:nucleus"/>
    <property type="evidence" value="ECO:0007669"/>
    <property type="project" value="TreeGrafter"/>
</dbReference>
<evidence type="ECO:0000313" key="11">
    <source>
        <dbReference type="Proteomes" id="UP000075243"/>
    </source>
</evidence>
<keyword evidence="6 7" id="KW-0067">ATP-binding</keyword>
<dbReference type="PROSITE" id="PS00107">
    <property type="entry name" value="PROTEIN_KINASE_ATP"/>
    <property type="match status" value="1"/>
</dbReference>
<comment type="similarity">
    <text evidence="1">Belongs to the protein kinase superfamily. CMGC Ser/Thr protein kinase family. CDC2/CDKX subfamily.</text>
</comment>
<protein>
    <submittedName>
        <fullName evidence="10">Serine/threonine-protein kinase At1g54610 family</fullName>
    </submittedName>
</protein>
<dbReference type="PROSITE" id="PS00108">
    <property type="entry name" value="PROTEIN_KINASE_ST"/>
    <property type="match status" value="1"/>
</dbReference>
<sequence>MGCVSSKKAFAGAGLSPEARPYAARSKRSNGAGRNGVVAERREGADEGKEWKKGSLRGGNGSVSLRLSYRFVEAEQNAAGWPPWLTSVAGEAIQGWLPLQTDSFERLDKIGQGTYSSVFQAREIETGRMVALKKVRFDKFQAESVRFMAREILILRTLDHPNVMKLEGIIASQQSNSIYLVFEYMEHDLAGLLASPDIKFTDSQIKCYMRQLLSGIEHCHLQGIMHRDIKASNILVNNEGILKIADFGLANTLSPNSKQPLTSRVVTLWYRPPELLMGSTNYGVSVDLWSVGCVFAELFLGKPILKGRNEVEQLHKIFKLCGSPPDEFWKKSKLPLATMFKPQTKYESSLWERCRGFPVTAVNLLETLLSIDPAKRGTASSALMSEYFSTVPYACNPSLLPKYPPSKEMDSKNRVEVQRKNNGGKVREAVTSKRQRRIQKVSHDNIIFNKPALKEEMQNISENACTDDGKESVTKGKVGYMHKEQPKPSHDSKSETAQVVNNGCNGYSVYSGPAPVSGSSGFTWAKRRKPEASSILSDSSRSKISVLDPTFAKDTYDLTEHGIEVSERKHSYNTSHDDETSNYVLQKHVAPHIQQKSFDVADTYNSDFYMEFDFSVKMDALIDTQGYRKHGEEQPVPKMIPSNENDELHWNENCMRQSLRKSRLGRGKETTFIYNLVRQITPLYAIRSTGSLLRLSILFYHEK</sequence>
<accession>A0A151TCC5</accession>
<dbReference type="InterPro" id="IPR008271">
    <property type="entry name" value="Ser/Thr_kinase_AS"/>
</dbReference>
<dbReference type="SUPFAM" id="SSF56112">
    <property type="entry name" value="Protein kinase-like (PK-like)"/>
    <property type="match status" value="1"/>
</dbReference>
<dbReference type="Gene3D" id="1.10.510.10">
    <property type="entry name" value="Transferase(Phosphotransferase) domain 1"/>
    <property type="match status" value="1"/>
</dbReference>
<evidence type="ECO:0000256" key="4">
    <source>
        <dbReference type="ARBA" id="ARBA00022741"/>
    </source>
</evidence>
<keyword evidence="11" id="KW-1185">Reference proteome</keyword>
<keyword evidence="2" id="KW-0723">Serine/threonine-protein kinase</keyword>
<evidence type="ECO:0000256" key="6">
    <source>
        <dbReference type="ARBA" id="ARBA00022840"/>
    </source>
</evidence>
<dbReference type="GO" id="GO:0005524">
    <property type="term" value="F:ATP binding"/>
    <property type="evidence" value="ECO:0007669"/>
    <property type="project" value="UniProtKB-UniRule"/>
</dbReference>
<dbReference type="OMA" id="CINSKQG"/>
<name>A0A151TCC5_CAJCA</name>
<dbReference type="InterPro" id="IPR050108">
    <property type="entry name" value="CDK"/>
</dbReference>
<dbReference type="Gene3D" id="3.30.200.20">
    <property type="entry name" value="Phosphorylase Kinase, domain 1"/>
    <property type="match status" value="1"/>
</dbReference>
<dbReference type="Gramene" id="C.cajan_18757.t">
    <property type="protein sequence ID" value="C.cajan_18757.t"/>
    <property type="gene ID" value="C.cajan_18757"/>
</dbReference>
<dbReference type="GO" id="GO:0000307">
    <property type="term" value="C:cyclin-dependent protein kinase holoenzyme complex"/>
    <property type="evidence" value="ECO:0007669"/>
    <property type="project" value="TreeGrafter"/>
</dbReference>
<evidence type="ECO:0000313" key="10">
    <source>
        <dbReference type="EMBL" id="KYP64699.1"/>
    </source>
</evidence>
<keyword evidence="3" id="KW-0808">Transferase</keyword>
<dbReference type="GO" id="GO:0008353">
    <property type="term" value="F:RNA polymerase II CTD heptapeptide repeat kinase activity"/>
    <property type="evidence" value="ECO:0007669"/>
    <property type="project" value="TreeGrafter"/>
</dbReference>
<dbReference type="CDD" id="cd07840">
    <property type="entry name" value="STKc_CDK9_like"/>
    <property type="match status" value="1"/>
</dbReference>
<dbReference type="FunFam" id="1.10.510.10:FF:000043">
    <property type="entry name" value="probable serine/threonine-protein kinase At1g54610"/>
    <property type="match status" value="1"/>
</dbReference>
<dbReference type="PANTHER" id="PTHR24056:SF188">
    <property type="entry name" value="CYCLIN-DEPENDENT KINASE C-2 C"/>
    <property type="match status" value="1"/>
</dbReference>
<dbReference type="Proteomes" id="UP000075243">
    <property type="component" value="Chromosome 7"/>
</dbReference>
<evidence type="ECO:0000256" key="7">
    <source>
        <dbReference type="PROSITE-ProRule" id="PRU10141"/>
    </source>
</evidence>
<dbReference type="PANTHER" id="PTHR24056">
    <property type="entry name" value="CELL DIVISION PROTEIN KINASE"/>
    <property type="match status" value="1"/>
</dbReference>
<evidence type="ECO:0000256" key="3">
    <source>
        <dbReference type="ARBA" id="ARBA00022679"/>
    </source>
</evidence>
<feature type="region of interest" description="Disordered" evidence="8">
    <location>
        <begin position="1"/>
        <end position="53"/>
    </location>
</feature>
<dbReference type="Pfam" id="PF00069">
    <property type="entry name" value="Pkinase"/>
    <property type="match status" value="1"/>
</dbReference>
<dbReference type="GO" id="GO:0032968">
    <property type="term" value="P:positive regulation of transcription elongation by RNA polymerase II"/>
    <property type="evidence" value="ECO:0007669"/>
    <property type="project" value="TreeGrafter"/>
</dbReference>
<feature type="compositionally biased region" description="Basic and acidic residues" evidence="8">
    <location>
        <begin position="39"/>
        <end position="53"/>
    </location>
</feature>
<evidence type="ECO:0000256" key="8">
    <source>
        <dbReference type="SAM" id="MobiDB-lite"/>
    </source>
</evidence>
<dbReference type="FunFam" id="3.30.200.20:FF:000021">
    <property type="entry name" value="probable serine/threonine-protein kinase At1g54610"/>
    <property type="match status" value="1"/>
</dbReference>
<dbReference type="PROSITE" id="PS50011">
    <property type="entry name" value="PROTEIN_KINASE_DOM"/>
    <property type="match status" value="1"/>
</dbReference>
<proteinExistence type="inferred from homology"/>
<dbReference type="InterPro" id="IPR011009">
    <property type="entry name" value="Kinase-like_dom_sf"/>
</dbReference>
<dbReference type="STRING" id="3821.A0A151TCC5"/>
<evidence type="ECO:0000259" key="9">
    <source>
        <dbReference type="PROSITE" id="PS50011"/>
    </source>
</evidence>
<dbReference type="InterPro" id="IPR000719">
    <property type="entry name" value="Prot_kinase_dom"/>
</dbReference>
<dbReference type="InterPro" id="IPR017441">
    <property type="entry name" value="Protein_kinase_ATP_BS"/>
</dbReference>
<feature type="domain" description="Protein kinase" evidence="9">
    <location>
        <begin position="104"/>
        <end position="388"/>
    </location>
</feature>
<dbReference type="AlphaFoldDB" id="A0A151TCC5"/>
<keyword evidence="4 7" id="KW-0547">Nucleotide-binding</keyword>
<feature type="binding site" evidence="7">
    <location>
        <position position="133"/>
    </location>
    <ligand>
        <name>ATP</name>
        <dbReference type="ChEBI" id="CHEBI:30616"/>
    </ligand>
</feature>
<organism evidence="10 11">
    <name type="scientific">Cajanus cajan</name>
    <name type="common">Pigeon pea</name>
    <name type="synonym">Cajanus indicus</name>
    <dbReference type="NCBI Taxonomy" id="3821"/>
    <lineage>
        <taxon>Eukaryota</taxon>
        <taxon>Viridiplantae</taxon>
        <taxon>Streptophyta</taxon>
        <taxon>Embryophyta</taxon>
        <taxon>Tracheophyta</taxon>
        <taxon>Spermatophyta</taxon>
        <taxon>Magnoliopsida</taxon>
        <taxon>eudicotyledons</taxon>
        <taxon>Gunneridae</taxon>
        <taxon>Pentapetalae</taxon>
        <taxon>rosids</taxon>
        <taxon>fabids</taxon>
        <taxon>Fabales</taxon>
        <taxon>Fabaceae</taxon>
        <taxon>Papilionoideae</taxon>
        <taxon>50 kb inversion clade</taxon>
        <taxon>NPAAA clade</taxon>
        <taxon>indigoferoid/millettioid clade</taxon>
        <taxon>Phaseoleae</taxon>
        <taxon>Cajanus</taxon>
    </lineage>
</organism>
<dbReference type="SMART" id="SM00220">
    <property type="entry name" value="S_TKc"/>
    <property type="match status" value="1"/>
</dbReference>
<evidence type="ECO:0000256" key="5">
    <source>
        <dbReference type="ARBA" id="ARBA00022777"/>
    </source>
</evidence>
<gene>
    <name evidence="10" type="ORF">KK1_019304</name>
</gene>
<reference evidence="10 11" key="1">
    <citation type="journal article" date="2012" name="Nat. Biotechnol.">
        <title>Draft genome sequence of pigeonpea (Cajanus cajan), an orphan legume crop of resource-poor farmers.</title>
        <authorList>
            <person name="Varshney R.K."/>
            <person name="Chen W."/>
            <person name="Li Y."/>
            <person name="Bharti A.K."/>
            <person name="Saxena R.K."/>
            <person name="Schlueter J.A."/>
            <person name="Donoghue M.T."/>
            <person name="Azam S."/>
            <person name="Fan G."/>
            <person name="Whaley A.M."/>
            <person name="Farmer A.D."/>
            <person name="Sheridan J."/>
            <person name="Iwata A."/>
            <person name="Tuteja R."/>
            <person name="Penmetsa R.V."/>
            <person name="Wu W."/>
            <person name="Upadhyaya H.D."/>
            <person name="Yang S.P."/>
            <person name="Shah T."/>
            <person name="Saxena K.B."/>
            <person name="Michael T."/>
            <person name="McCombie W.R."/>
            <person name="Yang B."/>
            <person name="Zhang G."/>
            <person name="Yang H."/>
            <person name="Wang J."/>
            <person name="Spillane C."/>
            <person name="Cook D.R."/>
            <person name="May G.D."/>
            <person name="Xu X."/>
            <person name="Jackson S.A."/>
        </authorList>
    </citation>
    <scope>NUCLEOTIDE SEQUENCE [LARGE SCALE GENOMIC DNA]</scope>
    <source>
        <strain evidence="11">cv. Asha</strain>
    </source>
</reference>
<evidence type="ECO:0000256" key="2">
    <source>
        <dbReference type="ARBA" id="ARBA00022527"/>
    </source>
</evidence>
<keyword evidence="5 10" id="KW-0418">Kinase</keyword>